<evidence type="ECO:0000313" key="8">
    <source>
        <dbReference type="EMBL" id="KAL2846385.1"/>
    </source>
</evidence>
<sequence length="257" mass="29785">MLYSALIALAFTGLWKLIRFAQNIQHARQGKLLFICSPIHELEVWAYLSTPVLRWMLVDYLMRGHGWPSWARFLVKEWAYEDKGLWHEILRGFPIVRVIERETVQDQALVVGGSLHPLPKGTAVIINNTAIHFSEHYWPEPDRVEPRRRLTSNPDAYRPSCLTAEQEEEIRRGGVPIPSHIRGTMMIFNEVPRVCPGRRFAQVEFMAVFVRLPRDHRLKLQGEVSKSKMERVLRLRAEGSPITLSPLMDVGVYLQQQ</sequence>
<comment type="cofactor">
    <cofactor evidence="1">
        <name>heme</name>
        <dbReference type="ChEBI" id="CHEBI:30413"/>
    </cofactor>
</comment>
<evidence type="ECO:0000256" key="4">
    <source>
        <dbReference type="ARBA" id="ARBA00022723"/>
    </source>
</evidence>
<dbReference type="PANTHER" id="PTHR24292">
    <property type="entry name" value="CYTOCHROME P450"/>
    <property type="match status" value="1"/>
</dbReference>
<organism evidence="8 9">
    <name type="scientific">Aspergillus pseudoustus</name>
    <dbReference type="NCBI Taxonomy" id="1810923"/>
    <lineage>
        <taxon>Eukaryota</taxon>
        <taxon>Fungi</taxon>
        <taxon>Dikarya</taxon>
        <taxon>Ascomycota</taxon>
        <taxon>Pezizomycotina</taxon>
        <taxon>Eurotiomycetes</taxon>
        <taxon>Eurotiomycetidae</taxon>
        <taxon>Eurotiales</taxon>
        <taxon>Aspergillaceae</taxon>
        <taxon>Aspergillus</taxon>
        <taxon>Aspergillus subgen. Nidulantes</taxon>
    </lineage>
</organism>
<dbReference type="EMBL" id="JBFXLU010000064">
    <property type="protein sequence ID" value="KAL2846385.1"/>
    <property type="molecule type" value="Genomic_DNA"/>
</dbReference>
<evidence type="ECO:0000256" key="1">
    <source>
        <dbReference type="ARBA" id="ARBA00001971"/>
    </source>
</evidence>
<dbReference type="SUPFAM" id="SSF48264">
    <property type="entry name" value="Cytochrome P450"/>
    <property type="match status" value="1"/>
</dbReference>
<name>A0ABR4K229_9EURO</name>
<comment type="caution">
    <text evidence="8">The sequence shown here is derived from an EMBL/GenBank/DDBJ whole genome shotgun (WGS) entry which is preliminary data.</text>
</comment>
<proteinExistence type="inferred from homology"/>
<evidence type="ECO:0000256" key="5">
    <source>
        <dbReference type="ARBA" id="ARBA00023002"/>
    </source>
</evidence>
<evidence type="ECO:0000256" key="6">
    <source>
        <dbReference type="ARBA" id="ARBA00023004"/>
    </source>
</evidence>
<keyword evidence="7" id="KW-0503">Monooxygenase</keyword>
<dbReference type="InterPro" id="IPR036396">
    <property type="entry name" value="Cyt_P450_sf"/>
</dbReference>
<keyword evidence="5" id="KW-0560">Oxidoreductase</keyword>
<evidence type="ECO:0000256" key="3">
    <source>
        <dbReference type="ARBA" id="ARBA00022617"/>
    </source>
</evidence>
<keyword evidence="9" id="KW-1185">Reference proteome</keyword>
<dbReference type="Proteomes" id="UP001610446">
    <property type="component" value="Unassembled WGS sequence"/>
</dbReference>
<evidence type="ECO:0000256" key="2">
    <source>
        <dbReference type="ARBA" id="ARBA00010617"/>
    </source>
</evidence>
<dbReference type="InterPro" id="IPR001128">
    <property type="entry name" value="Cyt_P450"/>
</dbReference>
<protein>
    <submittedName>
        <fullName evidence="8">Cytochrome P450</fullName>
    </submittedName>
</protein>
<gene>
    <name evidence="8" type="ORF">BJY01DRAFT_247288</name>
</gene>
<accession>A0ABR4K229</accession>
<dbReference type="Gene3D" id="1.10.630.10">
    <property type="entry name" value="Cytochrome P450"/>
    <property type="match status" value="1"/>
</dbReference>
<keyword evidence="4" id="KW-0479">Metal-binding</keyword>
<evidence type="ECO:0000313" key="9">
    <source>
        <dbReference type="Proteomes" id="UP001610446"/>
    </source>
</evidence>
<comment type="similarity">
    <text evidence="2">Belongs to the cytochrome P450 family.</text>
</comment>
<dbReference type="Pfam" id="PF00067">
    <property type="entry name" value="p450"/>
    <property type="match status" value="1"/>
</dbReference>
<dbReference type="PANTHER" id="PTHR24292:SF102">
    <property type="entry name" value="CYTOCHROME P450 FAMILY-RELATED"/>
    <property type="match status" value="1"/>
</dbReference>
<keyword evidence="6" id="KW-0408">Iron</keyword>
<evidence type="ECO:0000256" key="7">
    <source>
        <dbReference type="ARBA" id="ARBA00023033"/>
    </source>
</evidence>
<dbReference type="InterPro" id="IPR050476">
    <property type="entry name" value="Insect_CytP450_Detox"/>
</dbReference>
<keyword evidence="3" id="KW-0349">Heme</keyword>
<reference evidence="8 9" key="1">
    <citation type="submission" date="2024-07" db="EMBL/GenBank/DDBJ databases">
        <title>Section-level genome sequencing and comparative genomics of Aspergillus sections Usti and Cavernicolus.</title>
        <authorList>
            <consortium name="Lawrence Berkeley National Laboratory"/>
            <person name="Nybo J.L."/>
            <person name="Vesth T.C."/>
            <person name="Theobald S."/>
            <person name="Frisvad J.C."/>
            <person name="Larsen T.O."/>
            <person name="Kjaerboelling I."/>
            <person name="Rothschild-Mancinelli K."/>
            <person name="Lyhne E.K."/>
            <person name="Kogle M.E."/>
            <person name="Barry K."/>
            <person name="Clum A."/>
            <person name="Na H."/>
            <person name="Ledsgaard L."/>
            <person name="Lin J."/>
            <person name="Lipzen A."/>
            <person name="Kuo A."/>
            <person name="Riley R."/>
            <person name="Mondo S."/>
            <person name="Labutti K."/>
            <person name="Haridas S."/>
            <person name="Pangalinan J."/>
            <person name="Salamov A.A."/>
            <person name="Simmons B.A."/>
            <person name="Magnuson J.K."/>
            <person name="Chen J."/>
            <person name="Drula E."/>
            <person name="Henrissat B."/>
            <person name="Wiebenga A."/>
            <person name="Lubbers R.J."/>
            <person name="Gomes A.C."/>
            <person name="Makela M.R."/>
            <person name="Stajich J."/>
            <person name="Grigoriev I.V."/>
            <person name="Mortensen U.H."/>
            <person name="De Vries R.P."/>
            <person name="Baker S.E."/>
            <person name="Andersen M.R."/>
        </authorList>
    </citation>
    <scope>NUCLEOTIDE SEQUENCE [LARGE SCALE GENOMIC DNA]</scope>
    <source>
        <strain evidence="8 9">CBS 123904</strain>
    </source>
</reference>